<dbReference type="Gene3D" id="3.40.640.10">
    <property type="entry name" value="Type I PLP-dependent aspartate aminotransferase-like (Major domain)"/>
    <property type="match status" value="1"/>
</dbReference>
<feature type="domain" description="Aminotransferase class V" evidence="11">
    <location>
        <begin position="9"/>
        <end position="371"/>
    </location>
</feature>
<keyword evidence="5" id="KW-0479">Metal-binding</keyword>
<dbReference type="InterPro" id="IPR015424">
    <property type="entry name" value="PyrdxlP-dep_Trfase"/>
</dbReference>
<evidence type="ECO:0000256" key="9">
    <source>
        <dbReference type="ARBA" id="ARBA00050776"/>
    </source>
</evidence>
<comment type="cofactor">
    <cofactor evidence="1 10">
        <name>pyridoxal 5'-phosphate</name>
        <dbReference type="ChEBI" id="CHEBI:597326"/>
    </cofactor>
</comment>
<organism evidence="12 13">
    <name type="scientific">Paenibacillus gallinarum</name>
    <dbReference type="NCBI Taxonomy" id="2762232"/>
    <lineage>
        <taxon>Bacteria</taxon>
        <taxon>Bacillati</taxon>
        <taxon>Bacillota</taxon>
        <taxon>Bacilli</taxon>
        <taxon>Bacillales</taxon>
        <taxon>Paenibacillaceae</taxon>
        <taxon>Paenibacillus</taxon>
    </lineage>
</organism>
<dbReference type="PROSITE" id="PS00595">
    <property type="entry name" value="AA_TRANSFER_CLASS_5"/>
    <property type="match status" value="1"/>
</dbReference>
<evidence type="ECO:0000259" key="11">
    <source>
        <dbReference type="Pfam" id="PF00266"/>
    </source>
</evidence>
<dbReference type="SUPFAM" id="SSF53383">
    <property type="entry name" value="PLP-dependent transferases"/>
    <property type="match status" value="1"/>
</dbReference>
<dbReference type="PIRSF" id="PIRSF005572">
    <property type="entry name" value="NifS"/>
    <property type="match status" value="1"/>
</dbReference>
<sequence length="388" mass="41956">MRGEVKVNIYLDHAASTPVHPEVATAMFEVMTGQFGNASSVHAFGRAAKRSVSEARDKMAAYLGSSPDELVFTSGGTESDNLAIFGTAAAALDKGKHIITSQIEHHAVLHALASLEKQGYEVTYLPVDSYGMIDIADVEAAIRPDTVLISIMYVNNEVGTVQNIEEIGKIAKAHDIPFHVDAVQALGSIPIHLHQLPVDLMSFSAHKINGPQGIGLLYVRKGMKLEPMAHGGLQERKRRAGTENMAGIAGFAKAMELLEKTMGERMLQDAALRQFFIEELQKEAGENAVVVNGHPQQTVSHIVNVSFPEVKTETMLMNLDVEGIAAASGSACTSGSLERSHVLEAMNLPKEVMDSAIRFSFGLGNSKNDLEYTAKKVGTILKRLRKRA</sequence>
<dbReference type="PANTHER" id="PTHR11601">
    <property type="entry name" value="CYSTEINE DESULFURYLASE FAMILY MEMBER"/>
    <property type="match status" value="1"/>
</dbReference>
<dbReference type="InterPro" id="IPR020578">
    <property type="entry name" value="Aminotrans_V_PyrdxlP_BS"/>
</dbReference>
<keyword evidence="13" id="KW-1185">Reference proteome</keyword>
<evidence type="ECO:0000256" key="6">
    <source>
        <dbReference type="ARBA" id="ARBA00022898"/>
    </source>
</evidence>
<keyword evidence="6" id="KW-0663">Pyridoxal phosphate</keyword>
<comment type="caution">
    <text evidence="12">The sequence shown here is derived from an EMBL/GenBank/DDBJ whole genome shotgun (WGS) entry which is preliminary data.</text>
</comment>
<comment type="similarity">
    <text evidence="2">Belongs to the class-V pyridoxal-phosphate-dependent aminotransferase family. NifS/IscS subfamily.</text>
</comment>
<dbReference type="NCBIfam" id="NF002806">
    <property type="entry name" value="PRK02948.1"/>
    <property type="match status" value="1"/>
</dbReference>
<dbReference type="Gene3D" id="3.90.1150.10">
    <property type="entry name" value="Aspartate Aminotransferase, domain 1"/>
    <property type="match status" value="1"/>
</dbReference>
<dbReference type="Pfam" id="PF00266">
    <property type="entry name" value="Aminotran_5"/>
    <property type="match status" value="1"/>
</dbReference>
<dbReference type="EMBL" id="JACSQL010000002">
    <property type="protein sequence ID" value="MBD7967437.1"/>
    <property type="molecule type" value="Genomic_DNA"/>
</dbReference>
<reference evidence="12 13" key="1">
    <citation type="submission" date="2020-08" db="EMBL/GenBank/DDBJ databases">
        <title>A Genomic Blueprint of the Chicken Gut Microbiome.</title>
        <authorList>
            <person name="Gilroy R."/>
            <person name="Ravi A."/>
            <person name="Getino M."/>
            <person name="Pursley I."/>
            <person name="Horton D.L."/>
            <person name="Alikhan N.-F."/>
            <person name="Baker D."/>
            <person name="Gharbi K."/>
            <person name="Hall N."/>
            <person name="Watson M."/>
            <person name="Adriaenssens E.M."/>
            <person name="Foster-Nyarko E."/>
            <person name="Jarju S."/>
            <person name="Secka A."/>
            <person name="Antonio M."/>
            <person name="Oren A."/>
            <person name="Chaudhuri R."/>
            <person name="La Ragione R.M."/>
            <person name="Hildebrand F."/>
            <person name="Pallen M.J."/>
        </authorList>
    </citation>
    <scope>NUCLEOTIDE SEQUENCE [LARGE SCALE GENOMIC DNA]</scope>
    <source>
        <strain evidence="12 13">Sa2BVA9</strain>
    </source>
</reference>
<comment type="catalytic activity">
    <reaction evidence="9">
        <text>(sulfur carrier)-H + L-cysteine = (sulfur carrier)-SH + L-alanine</text>
        <dbReference type="Rhea" id="RHEA:43892"/>
        <dbReference type="Rhea" id="RHEA-COMP:14737"/>
        <dbReference type="Rhea" id="RHEA-COMP:14739"/>
        <dbReference type="ChEBI" id="CHEBI:29917"/>
        <dbReference type="ChEBI" id="CHEBI:35235"/>
        <dbReference type="ChEBI" id="CHEBI:57972"/>
        <dbReference type="ChEBI" id="CHEBI:64428"/>
        <dbReference type="EC" id="2.8.1.7"/>
    </reaction>
</comment>
<keyword evidence="7" id="KW-0408">Iron</keyword>
<accession>A0ABR8SVE8</accession>
<dbReference type="InterPro" id="IPR000192">
    <property type="entry name" value="Aminotrans_V_dom"/>
</dbReference>
<evidence type="ECO:0000256" key="10">
    <source>
        <dbReference type="RuleBase" id="RU004504"/>
    </source>
</evidence>
<dbReference type="InterPro" id="IPR016454">
    <property type="entry name" value="Cysteine_dSase"/>
</dbReference>
<evidence type="ECO:0000313" key="13">
    <source>
        <dbReference type="Proteomes" id="UP000608071"/>
    </source>
</evidence>
<dbReference type="InterPro" id="IPR015421">
    <property type="entry name" value="PyrdxlP-dep_Trfase_major"/>
</dbReference>
<dbReference type="EC" id="2.8.1.7" evidence="3"/>
<dbReference type="Proteomes" id="UP000608071">
    <property type="component" value="Unassembled WGS sequence"/>
</dbReference>
<evidence type="ECO:0000256" key="1">
    <source>
        <dbReference type="ARBA" id="ARBA00001933"/>
    </source>
</evidence>
<evidence type="ECO:0000256" key="5">
    <source>
        <dbReference type="ARBA" id="ARBA00022723"/>
    </source>
</evidence>
<dbReference type="InterPro" id="IPR015422">
    <property type="entry name" value="PyrdxlP-dep_Trfase_small"/>
</dbReference>
<keyword evidence="8" id="KW-0411">Iron-sulfur</keyword>
<evidence type="ECO:0000313" key="12">
    <source>
        <dbReference type="EMBL" id="MBD7967437.1"/>
    </source>
</evidence>
<dbReference type="PANTHER" id="PTHR11601:SF34">
    <property type="entry name" value="CYSTEINE DESULFURASE"/>
    <property type="match status" value="1"/>
</dbReference>
<dbReference type="RefSeq" id="WP_191798712.1">
    <property type="nucleotide sequence ID" value="NZ_JACSQL010000002.1"/>
</dbReference>
<name>A0ABR8SVE8_9BACL</name>
<proteinExistence type="inferred from homology"/>
<evidence type="ECO:0000256" key="3">
    <source>
        <dbReference type="ARBA" id="ARBA00012239"/>
    </source>
</evidence>
<protein>
    <recommendedName>
        <fullName evidence="3">cysteine desulfurase</fullName>
        <ecNumber evidence="3">2.8.1.7</ecNumber>
    </recommendedName>
</protein>
<dbReference type="Gene3D" id="1.10.260.50">
    <property type="match status" value="1"/>
</dbReference>
<gene>
    <name evidence="12" type="ORF">H9647_05140</name>
</gene>
<evidence type="ECO:0000256" key="7">
    <source>
        <dbReference type="ARBA" id="ARBA00023004"/>
    </source>
</evidence>
<evidence type="ECO:0000256" key="8">
    <source>
        <dbReference type="ARBA" id="ARBA00023014"/>
    </source>
</evidence>
<keyword evidence="4" id="KW-0808">Transferase</keyword>
<evidence type="ECO:0000256" key="4">
    <source>
        <dbReference type="ARBA" id="ARBA00022679"/>
    </source>
</evidence>
<evidence type="ECO:0000256" key="2">
    <source>
        <dbReference type="ARBA" id="ARBA00006490"/>
    </source>
</evidence>